<keyword evidence="1" id="KW-0805">Transcription regulation</keyword>
<dbReference type="InterPro" id="IPR020449">
    <property type="entry name" value="Tscrpt_reg_AraC-type_HTH"/>
</dbReference>
<keyword evidence="6" id="KW-1185">Reference proteome</keyword>
<organism evidence="5 6">
    <name type="scientific">Neobacillus driksii</name>
    <dbReference type="NCBI Taxonomy" id="3035913"/>
    <lineage>
        <taxon>Bacteria</taxon>
        <taxon>Bacillati</taxon>
        <taxon>Bacillota</taxon>
        <taxon>Bacilli</taxon>
        <taxon>Bacillales</taxon>
        <taxon>Bacillaceae</taxon>
        <taxon>Neobacillus</taxon>
    </lineage>
</organism>
<dbReference type="InterPro" id="IPR018062">
    <property type="entry name" value="HTH_AraC-typ_CS"/>
</dbReference>
<comment type="caution">
    <text evidence="5">The sequence shown here is derived from an EMBL/GenBank/DDBJ whole genome shotgun (WGS) entry which is preliminary data.</text>
</comment>
<sequence>MKEHTQANRNGLTPEYMETIHKLRESLLHGIQLGDKELVAQYEKDIYRQLEENQLNILNRVPNDKVRSYKNILLSHNTLYSYAAEKGGLSAWQTHFISEKYAIMIEHAEAISELDRIHSNMITEYTDPSIRKSKSNKQTIVEKAEDYIEMNFSEDISMEEMAGKLHVHPSHLMRVFKKEKGITISHYRNLRRIKEAKELILFSNLSMTDIAIMVGFSNSQYFSKLFKEIEGVTPVEFKKNSKK</sequence>
<evidence type="ECO:0000313" key="5">
    <source>
        <dbReference type="EMBL" id="MFB3170145.1"/>
    </source>
</evidence>
<dbReference type="EMBL" id="JAROBZ020000002">
    <property type="protein sequence ID" value="MFB3170145.1"/>
    <property type="molecule type" value="Genomic_DNA"/>
</dbReference>
<dbReference type="PROSITE" id="PS00041">
    <property type="entry name" value="HTH_ARAC_FAMILY_1"/>
    <property type="match status" value="1"/>
</dbReference>
<dbReference type="PRINTS" id="PR00032">
    <property type="entry name" value="HTHARAC"/>
</dbReference>
<dbReference type="InterPro" id="IPR018060">
    <property type="entry name" value="HTH_AraC"/>
</dbReference>
<accession>A0ABV4YZ65</accession>
<evidence type="ECO:0000256" key="2">
    <source>
        <dbReference type="ARBA" id="ARBA00023125"/>
    </source>
</evidence>
<reference evidence="5 6" key="1">
    <citation type="submission" date="2024-05" db="EMBL/GenBank/DDBJ databases">
        <authorList>
            <person name="Venkateswaran K."/>
        </authorList>
    </citation>
    <scope>NUCLEOTIDE SEQUENCE [LARGE SCALE GENOMIC DNA]</scope>
    <source>
        <strain evidence="5 6">179-C4-2-HS</strain>
    </source>
</reference>
<dbReference type="PANTHER" id="PTHR43280">
    <property type="entry name" value="ARAC-FAMILY TRANSCRIPTIONAL REGULATOR"/>
    <property type="match status" value="1"/>
</dbReference>
<evidence type="ECO:0000313" key="6">
    <source>
        <dbReference type="Proteomes" id="UP001241748"/>
    </source>
</evidence>
<dbReference type="PROSITE" id="PS01124">
    <property type="entry name" value="HTH_ARAC_FAMILY_2"/>
    <property type="match status" value="1"/>
</dbReference>
<dbReference type="SMART" id="SM00342">
    <property type="entry name" value="HTH_ARAC"/>
    <property type="match status" value="1"/>
</dbReference>
<dbReference type="PANTHER" id="PTHR43280:SF28">
    <property type="entry name" value="HTH-TYPE TRANSCRIPTIONAL ACTIVATOR RHAS"/>
    <property type="match status" value="1"/>
</dbReference>
<evidence type="ECO:0000256" key="3">
    <source>
        <dbReference type="ARBA" id="ARBA00023163"/>
    </source>
</evidence>
<dbReference type="RefSeq" id="WP_306074698.1">
    <property type="nucleotide sequence ID" value="NZ_JAROBZ020000002.1"/>
</dbReference>
<gene>
    <name evidence="5" type="ORF">P5G62_023855</name>
</gene>
<keyword evidence="2" id="KW-0238">DNA-binding</keyword>
<name>A0ABV4YZ65_9BACI</name>
<dbReference type="Gene3D" id="1.10.10.60">
    <property type="entry name" value="Homeodomain-like"/>
    <property type="match status" value="2"/>
</dbReference>
<dbReference type="SUPFAM" id="SSF46689">
    <property type="entry name" value="Homeodomain-like"/>
    <property type="match status" value="2"/>
</dbReference>
<dbReference type="Proteomes" id="UP001241748">
    <property type="component" value="Unassembled WGS sequence"/>
</dbReference>
<keyword evidence="3" id="KW-0804">Transcription</keyword>
<dbReference type="InterPro" id="IPR009057">
    <property type="entry name" value="Homeodomain-like_sf"/>
</dbReference>
<evidence type="ECO:0000259" key="4">
    <source>
        <dbReference type="PROSITE" id="PS01124"/>
    </source>
</evidence>
<protein>
    <submittedName>
        <fullName evidence="5">AraC family transcriptional regulator</fullName>
    </submittedName>
</protein>
<evidence type="ECO:0000256" key="1">
    <source>
        <dbReference type="ARBA" id="ARBA00023015"/>
    </source>
</evidence>
<proteinExistence type="predicted"/>
<dbReference type="Pfam" id="PF12833">
    <property type="entry name" value="HTH_18"/>
    <property type="match status" value="1"/>
</dbReference>
<feature type="domain" description="HTH araC/xylS-type" evidence="4">
    <location>
        <begin position="142"/>
        <end position="240"/>
    </location>
</feature>